<dbReference type="STRING" id="84022.CACET_c25100"/>
<keyword evidence="3" id="KW-1133">Transmembrane helix</keyword>
<name>A0A0D8IAN7_9CLOT</name>
<protein>
    <submittedName>
        <fullName evidence="5">Di-and tricarboxylate transporter</fullName>
    </submittedName>
</protein>
<evidence type="ECO:0000256" key="1">
    <source>
        <dbReference type="ARBA" id="ARBA00004141"/>
    </source>
</evidence>
<evidence type="ECO:0000256" key="3">
    <source>
        <dbReference type="ARBA" id="ARBA00022989"/>
    </source>
</evidence>
<dbReference type="Pfam" id="PF00939">
    <property type="entry name" value="Na_sulph_symp"/>
    <property type="match status" value="1"/>
</dbReference>
<dbReference type="RefSeq" id="WP_044824774.1">
    <property type="nucleotide sequence ID" value="NZ_CP009687.1"/>
</dbReference>
<dbReference type="Proteomes" id="UP000035704">
    <property type="component" value="Chromosome"/>
</dbReference>
<dbReference type="PATRIC" id="fig|84022.5.peg.206"/>
<evidence type="ECO:0000256" key="4">
    <source>
        <dbReference type="ARBA" id="ARBA00023136"/>
    </source>
</evidence>
<keyword evidence="4" id="KW-0472">Membrane</keyword>
<dbReference type="OrthoDB" id="9156049at2"/>
<dbReference type="PANTHER" id="PTHR10283">
    <property type="entry name" value="SOLUTE CARRIER FAMILY 13 MEMBER"/>
    <property type="match status" value="1"/>
</dbReference>
<sequence>MKKIQVLGLLSAITILIGMNFIPTSDILTVAGRNTLGILIAVLILLITEPIPIGVTCILGIALLALFKAVPGIPGALSGYTNPIVFFVLVSFGISAAITKVPLSKRLLVKIMSSFGKDVKRILLSIMICAALISSIVSNVATTAVFITITLQFLNIYTNESERKATGKAFMIGLPVASMIGGMITPAGSSLNLMSINLLEQLTGIRITFVQWMVCGIPIVLIMLPLAWRIIIKIYPPVELSQEDIRQYIETLHVPAKLSFSERYVLSLVSIMFVLWVLSSWIPAFNITLVAIVGFSFLFLPKISILTWQEFLDSVSWPAFFLVGTIISVGNALVANGVSNWITATVLPEAIYLPVYGLVFIVAVVVFSMLVFVPVAPALITMLVAPLVELAGIANISPVLMIMTLGLCVANCYLLPLDTVPLLTYMTGYYKIGEMSKSTGLIQVCMIMVVTIWLPIALSVLGIL</sequence>
<dbReference type="EMBL" id="CP009687">
    <property type="protein sequence ID" value="AKL95955.1"/>
    <property type="molecule type" value="Genomic_DNA"/>
</dbReference>
<dbReference type="AlphaFoldDB" id="A0A0D8IAN7"/>
<evidence type="ECO:0000313" key="6">
    <source>
        <dbReference type="Proteomes" id="UP000035704"/>
    </source>
</evidence>
<dbReference type="GO" id="GO:0005886">
    <property type="term" value="C:plasma membrane"/>
    <property type="evidence" value="ECO:0007669"/>
    <property type="project" value="TreeGrafter"/>
</dbReference>
<keyword evidence="6" id="KW-1185">Reference proteome</keyword>
<reference evidence="5 6" key="1">
    <citation type="submission" date="2014-10" db="EMBL/GenBank/DDBJ databases">
        <title>Genome sequence of Clostridium aceticum DSM 1496.</title>
        <authorList>
            <person name="Poehlein A."/>
            <person name="Schiel-Bengelsdorf B."/>
            <person name="Gottschalk G."/>
            <person name="Duerre P."/>
            <person name="Daniel R."/>
        </authorList>
    </citation>
    <scope>NUCLEOTIDE SEQUENCE [LARGE SCALE GENOMIC DNA]</scope>
    <source>
        <strain evidence="5 6">DSM 1496</strain>
    </source>
</reference>
<comment type="subcellular location">
    <subcellularLocation>
        <location evidence="1">Membrane</location>
        <topology evidence="1">Multi-pass membrane protein</topology>
    </subcellularLocation>
</comment>
<dbReference type="InterPro" id="IPR001898">
    <property type="entry name" value="SLC13A/DASS"/>
</dbReference>
<gene>
    <name evidence="5" type="ORF">CACET_c25100</name>
</gene>
<proteinExistence type="predicted"/>
<accession>A0A0D8IAN7</accession>
<organism evidence="5 6">
    <name type="scientific">Clostridium aceticum</name>
    <dbReference type="NCBI Taxonomy" id="84022"/>
    <lineage>
        <taxon>Bacteria</taxon>
        <taxon>Bacillati</taxon>
        <taxon>Bacillota</taxon>
        <taxon>Clostridia</taxon>
        <taxon>Eubacteriales</taxon>
        <taxon>Clostridiaceae</taxon>
        <taxon>Clostridium</taxon>
    </lineage>
</organism>
<evidence type="ECO:0000256" key="2">
    <source>
        <dbReference type="ARBA" id="ARBA00022692"/>
    </source>
</evidence>
<dbReference type="GO" id="GO:0022857">
    <property type="term" value="F:transmembrane transporter activity"/>
    <property type="evidence" value="ECO:0007669"/>
    <property type="project" value="InterPro"/>
</dbReference>
<dbReference type="KEGG" id="cace:CACET_c25100"/>
<evidence type="ECO:0000313" key="5">
    <source>
        <dbReference type="EMBL" id="AKL95955.1"/>
    </source>
</evidence>
<keyword evidence="2" id="KW-0812">Transmembrane</keyword>